<proteinExistence type="predicted"/>
<dbReference type="AlphaFoldDB" id="A0A1F7TYI7"/>
<gene>
    <name evidence="1" type="ORF">A3C17_00440</name>
</gene>
<dbReference type="PANTHER" id="PTHR47618">
    <property type="entry name" value="BIFUNCTIONAL OLIGORIBONUCLEASE AND PAP PHOSPHATASE NRNA"/>
    <property type="match status" value="1"/>
</dbReference>
<dbReference type="InterPro" id="IPR038763">
    <property type="entry name" value="DHH_sf"/>
</dbReference>
<evidence type="ECO:0000313" key="2">
    <source>
        <dbReference type="Proteomes" id="UP000177097"/>
    </source>
</evidence>
<protein>
    <recommendedName>
        <fullName evidence="3">DDH domain-containing protein</fullName>
    </recommendedName>
</protein>
<name>A0A1F7TYI7_9BACT</name>
<evidence type="ECO:0000313" key="1">
    <source>
        <dbReference type="EMBL" id="OGL71006.1"/>
    </source>
</evidence>
<dbReference type="Proteomes" id="UP000177097">
    <property type="component" value="Unassembled WGS sequence"/>
</dbReference>
<reference evidence="1 2" key="1">
    <citation type="journal article" date="2016" name="Nat. Commun.">
        <title>Thousands of microbial genomes shed light on interconnected biogeochemical processes in an aquifer system.</title>
        <authorList>
            <person name="Anantharaman K."/>
            <person name="Brown C.T."/>
            <person name="Hug L.A."/>
            <person name="Sharon I."/>
            <person name="Castelle C.J."/>
            <person name="Probst A.J."/>
            <person name="Thomas B.C."/>
            <person name="Singh A."/>
            <person name="Wilkins M.J."/>
            <person name="Karaoz U."/>
            <person name="Brodie E.L."/>
            <person name="Williams K.H."/>
            <person name="Hubbard S.S."/>
            <person name="Banfield J.F."/>
        </authorList>
    </citation>
    <scope>NUCLEOTIDE SEQUENCE [LARGE SCALE GENOMIC DNA]</scope>
</reference>
<accession>A0A1F7TYI7</accession>
<dbReference type="Gene3D" id="3.10.310.30">
    <property type="match status" value="1"/>
</dbReference>
<dbReference type="EMBL" id="MGDX01000018">
    <property type="protein sequence ID" value="OGL71006.1"/>
    <property type="molecule type" value="Genomic_DNA"/>
</dbReference>
<organism evidence="1 2">
    <name type="scientific">Candidatus Uhrbacteria bacterium RIFCSPHIGHO2_02_FULL_53_13</name>
    <dbReference type="NCBI Taxonomy" id="1802389"/>
    <lineage>
        <taxon>Bacteria</taxon>
        <taxon>Candidatus Uhriibacteriota</taxon>
    </lineage>
</organism>
<dbReference type="InterPro" id="IPR051319">
    <property type="entry name" value="Oligoribo/pAp-PDE_c-di-AMP_PDE"/>
</dbReference>
<dbReference type="Gene3D" id="3.90.1640.10">
    <property type="entry name" value="inorganic pyrophosphatase (n-terminal core)"/>
    <property type="match status" value="1"/>
</dbReference>
<dbReference type="PANTHER" id="PTHR47618:SF1">
    <property type="entry name" value="BIFUNCTIONAL OLIGORIBONUCLEASE AND PAP PHOSPHATASE NRNA"/>
    <property type="match status" value="1"/>
</dbReference>
<comment type="caution">
    <text evidence="1">The sequence shown here is derived from an EMBL/GenBank/DDBJ whole genome shotgun (WGS) entry which is preliminary data.</text>
</comment>
<evidence type="ECO:0008006" key="3">
    <source>
        <dbReference type="Google" id="ProtNLM"/>
    </source>
</evidence>
<dbReference type="STRING" id="1802389.A3C17_00440"/>
<dbReference type="SUPFAM" id="SSF64182">
    <property type="entry name" value="DHH phosphoesterases"/>
    <property type="match status" value="1"/>
</dbReference>
<sequence>MTQSRRPVIVLPNGAGPDGYASAFALVLAASRLEKTIDIVAEEPTPSLLAFLSPPVVRPRFGALRKFVVDVDTSKTSLGELSYDLHGDTLSIYLTPKQGAWSEADVTTRTGTYKYDLILVLGASELDALGQLFLEHTDFFYRTPIINIDHTPANEQFGQVNLVDVTASSVGEVVLTLILSNKDVELDEEMSTLLMTGMIAKTKSFKTPNVTPTTLSRASQLVKHGARRAEIVDNLYRTRSVETLRLWGRALARLKKDTSVKLVWSLLTQQDFAMAGASEEALPDVIEELIHNAPEAQVVALLYEDREKHVCGLISAIKPFDSLALAAVLKPVGTRQLARVCFTDKSLPQAEAHVIKTLAERIKIHRETS</sequence>